<dbReference type="EMBL" id="FMYW01000007">
    <property type="protein sequence ID" value="SDC43952.1"/>
    <property type="molecule type" value="Genomic_DNA"/>
</dbReference>
<evidence type="ECO:0000313" key="2">
    <source>
        <dbReference type="Proteomes" id="UP000198943"/>
    </source>
</evidence>
<evidence type="ECO:0000313" key="1">
    <source>
        <dbReference type="EMBL" id="SDC43952.1"/>
    </source>
</evidence>
<dbReference type="RefSeq" id="WP_093730313.1">
    <property type="nucleotide sequence ID" value="NZ_FMYW01000007.1"/>
</dbReference>
<keyword evidence="2" id="KW-1185">Reference proteome</keyword>
<sequence>MLFIKLTCPEDKKSKSAKKREVYISADKIRFMQKKAVARGNAQTEIWFDSKDSITVTETPEEIVSLIEQKLSGTTENKIIAFKQDFDSKEYEDFINREG</sequence>
<dbReference type="AlphaFoldDB" id="A0A1G6LKU7"/>
<dbReference type="Proteomes" id="UP000198943">
    <property type="component" value="Unassembled WGS sequence"/>
</dbReference>
<reference evidence="2" key="1">
    <citation type="submission" date="2016-10" db="EMBL/GenBank/DDBJ databases">
        <authorList>
            <person name="Varghese N."/>
            <person name="Submissions S."/>
        </authorList>
    </citation>
    <scope>NUCLEOTIDE SEQUENCE [LARGE SCALE GENOMIC DNA]</scope>
    <source>
        <strain evidence="2">DSM 11005</strain>
    </source>
</reference>
<proteinExistence type="predicted"/>
<gene>
    <name evidence="1" type="ORF">SAMN04487864_107131</name>
</gene>
<accession>A0A1G6LKU7</accession>
<organism evidence="1 2">
    <name type="scientific">Succiniclasticum ruminis</name>
    <dbReference type="NCBI Taxonomy" id="40841"/>
    <lineage>
        <taxon>Bacteria</taxon>
        <taxon>Bacillati</taxon>
        <taxon>Bacillota</taxon>
        <taxon>Negativicutes</taxon>
        <taxon>Acidaminococcales</taxon>
        <taxon>Acidaminococcaceae</taxon>
        <taxon>Succiniclasticum</taxon>
    </lineage>
</organism>
<name>A0A1G6LKU7_9FIRM</name>
<protein>
    <submittedName>
        <fullName evidence="1">Uncharacterized protein</fullName>
    </submittedName>
</protein>